<feature type="domain" description="SPOR" evidence="3">
    <location>
        <begin position="274"/>
        <end position="344"/>
    </location>
</feature>
<evidence type="ECO:0000256" key="1">
    <source>
        <dbReference type="SAM" id="MobiDB-lite"/>
    </source>
</evidence>
<feature type="chain" id="PRO_5046378723" description="SPOR domain-containing protein" evidence="2">
    <location>
        <begin position="24"/>
        <end position="345"/>
    </location>
</feature>
<sequence length="345" mass="35311">MKSAANRLAFVMTGLLAGTMALSGPVVLAKTPAPAAHPTGPAADYPMVLGSPFEIDGVKYTPVDTMNYDAVGYAVPDALVAAGHEAAITGAHRTLPLPCYVEVTSLESGHTILLRLERRGPMSGDGLIALSPGAMAQLGMTGPHGPVRVRRVNPPETERALLRTGQQASARMDTPPGLLAALKRKLGVLPPVEPSPTTLAAALAAQHAASAPAPVAQAPARPVVVRNTTPMPAPHPPKPSTPPKAPATAAVATPKPAPAPKAETRTNARAEQKSATKRSYVVQVGAFSTRANAERAAGQVGGHVAQVGKVFRVQAGPLGSEAEAKGALAKAKRAGYADAWVQRAP</sequence>
<dbReference type="CDD" id="cd22268">
    <property type="entry name" value="DPBB_RlpA-like"/>
    <property type="match status" value="1"/>
</dbReference>
<organism evidence="4 5">
    <name type="scientific">Novosphingobium pituita</name>
    <dbReference type="NCBI Taxonomy" id="3056842"/>
    <lineage>
        <taxon>Bacteria</taxon>
        <taxon>Pseudomonadati</taxon>
        <taxon>Pseudomonadota</taxon>
        <taxon>Alphaproteobacteria</taxon>
        <taxon>Sphingomonadales</taxon>
        <taxon>Sphingomonadaceae</taxon>
        <taxon>Novosphingobium</taxon>
    </lineage>
</organism>
<dbReference type="InterPro" id="IPR007730">
    <property type="entry name" value="SPOR-like_dom"/>
</dbReference>
<reference evidence="4 5" key="1">
    <citation type="submission" date="2023-06" db="EMBL/GenBank/DDBJ databases">
        <title>Draft genome sequence of Novosphingobium sp. strain IK01.</title>
        <authorList>
            <person name="Hatamoto M."/>
            <person name="Ikarashi T."/>
            <person name="Yamaguchi T."/>
        </authorList>
    </citation>
    <scope>NUCLEOTIDE SEQUENCE [LARGE SCALE GENOMIC DNA]</scope>
    <source>
        <strain evidence="4 5">IK01</strain>
    </source>
</reference>
<dbReference type="Gene3D" id="3.30.70.1070">
    <property type="entry name" value="Sporulation related repeat"/>
    <property type="match status" value="1"/>
</dbReference>
<dbReference type="PROSITE" id="PS51724">
    <property type="entry name" value="SPOR"/>
    <property type="match status" value="1"/>
</dbReference>
<dbReference type="PANTHER" id="PTHR34183:SF8">
    <property type="entry name" value="ENDOLYTIC PEPTIDOGLYCAN TRANSGLYCOSYLASE RLPA-RELATED"/>
    <property type="match status" value="1"/>
</dbReference>
<keyword evidence="5" id="KW-1185">Reference proteome</keyword>
<feature type="compositionally biased region" description="Pro residues" evidence="1">
    <location>
        <begin position="231"/>
        <end position="245"/>
    </location>
</feature>
<dbReference type="Pfam" id="PF05036">
    <property type="entry name" value="SPOR"/>
    <property type="match status" value="1"/>
</dbReference>
<dbReference type="InterPro" id="IPR036908">
    <property type="entry name" value="RlpA-like_sf"/>
</dbReference>
<gene>
    <name evidence="4" type="ORF">NUTIK01_07640</name>
</gene>
<dbReference type="Proteomes" id="UP001187221">
    <property type="component" value="Unassembled WGS sequence"/>
</dbReference>
<evidence type="ECO:0000313" key="4">
    <source>
        <dbReference type="EMBL" id="GMM59987.1"/>
    </source>
</evidence>
<dbReference type="SUPFAM" id="SSF110997">
    <property type="entry name" value="Sporulation related repeat"/>
    <property type="match status" value="1"/>
</dbReference>
<feature type="compositionally biased region" description="Basic and acidic residues" evidence="1">
    <location>
        <begin position="262"/>
        <end position="274"/>
    </location>
</feature>
<dbReference type="PANTHER" id="PTHR34183">
    <property type="entry name" value="ENDOLYTIC PEPTIDOGLYCAN TRANSGLYCOSYLASE RLPA"/>
    <property type="match status" value="1"/>
</dbReference>
<dbReference type="InterPro" id="IPR036680">
    <property type="entry name" value="SPOR-like_sf"/>
</dbReference>
<protein>
    <recommendedName>
        <fullName evidence="3">SPOR domain-containing protein</fullName>
    </recommendedName>
</protein>
<feature type="signal peptide" evidence="2">
    <location>
        <begin position="1"/>
        <end position="23"/>
    </location>
</feature>
<keyword evidence="2" id="KW-0732">Signal</keyword>
<proteinExistence type="predicted"/>
<evidence type="ECO:0000256" key="2">
    <source>
        <dbReference type="SAM" id="SignalP"/>
    </source>
</evidence>
<evidence type="ECO:0000259" key="3">
    <source>
        <dbReference type="PROSITE" id="PS51724"/>
    </source>
</evidence>
<dbReference type="RefSeq" id="WP_317973811.1">
    <property type="nucleotide sequence ID" value="NZ_BTFW01000001.1"/>
</dbReference>
<dbReference type="Gene3D" id="2.40.40.10">
    <property type="entry name" value="RlpA-like domain"/>
    <property type="match status" value="1"/>
</dbReference>
<comment type="caution">
    <text evidence="4">The sequence shown here is derived from an EMBL/GenBank/DDBJ whole genome shotgun (WGS) entry which is preliminary data.</text>
</comment>
<evidence type="ECO:0000313" key="5">
    <source>
        <dbReference type="Proteomes" id="UP001187221"/>
    </source>
</evidence>
<name>A0ABQ6P3Z0_9SPHN</name>
<feature type="region of interest" description="Disordered" evidence="1">
    <location>
        <begin position="226"/>
        <end position="277"/>
    </location>
</feature>
<dbReference type="EMBL" id="BTFW01000001">
    <property type="protein sequence ID" value="GMM59987.1"/>
    <property type="molecule type" value="Genomic_DNA"/>
</dbReference>
<accession>A0ABQ6P3Z0</accession>